<dbReference type="eggNOG" id="KOG1601">
    <property type="taxonomic scope" value="Eukaryota"/>
</dbReference>
<feature type="domain" description="Response regulatory" evidence="3">
    <location>
        <begin position="5"/>
        <end position="121"/>
    </location>
</feature>
<dbReference type="GO" id="GO:0000160">
    <property type="term" value="P:phosphorelay signal transduction system"/>
    <property type="evidence" value="ECO:0007669"/>
    <property type="project" value="UniProtKB-KW"/>
</dbReference>
<dbReference type="Gene3D" id="3.40.50.2300">
    <property type="match status" value="1"/>
</dbReference>
<dbReference type="PROSITE" id="PS50110">
    <property type="entry name" value="RESPONSE_REGULATORY"/>
    <property type="match status" value="1"/>
</dbReference>
<keyword evidence="2" id="KW-0597">Phosphoprotein</keyword>
<dbReference type="SMART" id="SM00448">
    <property type="entry name" value="REC"/>
    <property type="match status" value="1"/>
</dbReference>
<dbReference type="PANTHER" id="PTHR43874:SF33">
    <property type="entry name" value="TWO-COMPONENT RESPONSE REGULATOR ORR8"/>
    <property type="match status" value="1"/>
</dbReference>
<dbReference type="AlphaFoldDB" id="A0A0E0LTY9"/>
<dbReference type="Gramene" id="OPUNC08G10440.1">
    <property type="protein sequence ID" value="OPUNC08G10440.1"/>
    <property type="gene ID" value="OPUNC08G10440"/>
</dbReference>
<reference evidence="4" key="2">
    <citation type="submission" date="2018-05" db="EMBL/GenBank/DDBJ databases">
        <title>OpunRS2 (Oryza punctata Reference Sequence Version 2).</title>
        <authorList>
            <person name="Zhang J."/>
            <person name="Kudrna D."/>
            <person name="Lee S."/>
            <person name="Talag J."/>
            <person name="Welchert J."/>
            <person name="Wing R.A."/>
        </authorList>
    </citation>
    <scope>NUCLEOTIDE SEQUENCE [LARGE SCALE GENOMIC DNA]</scope>
</reference>
<dbReference type="SUPFAM" id="SSF52172">
    <property type="entry name" value="CheY-like"/>
    <property type="match status" value="1"/>
</dbReference>
<feature type="modified residue" description="4-aspartylphosphate" evidence="2">
    <location>
        <position position="55"/>
    </location>
</feature>
<organism evidence="4">
    <name type="scientific">Oryza punctata</name>
    <name type="common">Red rice</name>
    <dbReference type="NCBI Taxonomy" id="4537"/>
    <lineage>
        <taxon>Eukaryota</taxon>
        <taxon>Viridiplantae</taxon>
        <taxon>Streptophyta</taxon>
        <taxon>Embryophyta</taxon>
        <taxon>Tracheophyta</taxon>
        <taxon>Spermatophyta</taxon>
        <taxon>Magnoliopsida</taxon>
        <taxon>Liliopsida</taxon>
        <taxon>Poales</taxon>
        <taxon>Poaceae</taxon>
        <taxon>BOP clade</taxon>
        <taxon>Oryzoideae</taxon>
        <taxon>Oryzeae</taxon>
        <taxon>Oryzinae</taxon>
        <taxon>Oryza</taxon>
    </lineage>
</organism>
<evidence type="ECO:0000256" key="2">
    <source>
        <dbReference type="PROSITE-ProRule" id="PRU00169"/>
    </source>
</evidence>
<dbReference type="InterPro" id="IPR045279">
    <property type="entry name" value="ARR-like"/>
</dbReference>
<dbReference type="STRING" id="4537.A0A0E0LTY9"/>
<name>A0A0E0LTY9_ORYPU</name>
<dbReference type="Proteomes" id="UP000026962">
    <property type="component" value="Chromosome 8"/>
</dbReference>
<accession>A0A0E0LTY9</accession>
<dbReference type="Pfam" id="PF00072">
    <property type="entry name" value="Response_reg"/>
    <property type="match status" value="1"/>
</dbReference>
<evidence type="ECO:0000313" key="5">
    <source>
        <dbReference type="Proteomes" id="UP000026962"/>
    </source>
</evidence>
<dbReference type="OMA" id="TCTEDIP"/>
<reference evidence="4" key="1">
    <citation type="submission" date="2015-04" db="UniProtKB">
        <authorList>
            <consortium name="EnsemblPlants"/>
        </authorList>
    </citation>
    <scope>IDENTIFICATION</scope>
</reference>
<proteinExistence type="predicted"/>
<keyword evidence="1" id="KW-0902">Two-component regulatory system</keyword>
<protein>
    <recommendedName>
        <fullName evidence="3">Response regulatory domain-containing protein</fullName>
    </recommendedName>
</protein>
<sequence length="121" mass="13461">MSNPHVLVVDDTLVDRHVVSMALMCHNIRVTAVESVMQALIVLDSEHDVNMIVSDYCMPEMTSYDLLMEVKKSPRLAHLPVVIASSDNIPGRIKKCLDGGAKDYSLKPVKSVDVPRILNYI</sequence>
<dbReference type="InterPro" id="IPR011006">
    <property type="entry name" value="CheY-like_superfamily"/>
</dbReference>
<evidence type="ECO:0000259" key="3">
    <source>
        <dbReference type="PROSITE" id="PS50110"/>
    </source>
</evidence>
<dbReference type="PANTHER" id="PTHR43874">
    <property type="entry name" value="TWO-COMPONENT RESPONSE REGULATOR"/>
    <property type="match status" value="1"/>
</dbReference>
<dbReference type="InterPro" id="IPR001789">
    <property type="entry name" value="Sig_transdc_resp-reg_receiver"/>
</dbReference>
<evidence type="ECO:0000313" key="4">
    <source>
        <dbReference type="EnsemblPlants" id="OPUNC08G10440.1"/>
    </source>
</evidence>
<dbReference type="HOGENOM" id="CLU_000445_69_5_1"/>
<dbReference type="EnsemblPlants" id="OPUNC08G10440.1">
    <property type="protein sequence ID" value="OPUNC08G10440.1"/>
    <property type="gene ID" value="OPUNC08G10440"/>
</dbReference>
<evidence type="ECO:0000256" key="1">
    <source>
        <dbReference type="ARBA" id="ARBA00023012"/>
    </source>
</evidence>
<dbReference type="GO" id="GO:0009736">
    <property type="term" value="P:cytokinin-activated signaling pathway"/>
    <property type="evidence" value="ECO:0007669"/>
    <property type="project" value="InterPro"/>
</dbReference>
<keyword evidence="5" id="KW-1185">Reference proteome</keyword>